<evidence type="ECO:0000256" key="1">
    <source>
        <dbReference type="ARBA" id="ARBA00005234"/>
    </source>
</evidence>
<dbReference type="Pfam" id="PF02902">
    <property type="entry name" value="Peptidase_C48"/>
    <property type="match status" value="1"/>
</dbReference>
<dbReference type="GO" id="GO:0060255">
    <property type="term" value="P:regulation of macromolecule metabolic process"/>
    <property type="evidence" value="ECO:0007669"/>
    <property type="project" value="UniProtKB-ARBA"/>
</dbReference>
<evidence type="ECO:0000256" key="4">
    <source>
        <dbReference type="ARBA" id="ARBA00022807"/>
    </source>
</evidence>
<dbReference type="GO" id="GO:0005634">
    <property type="term" value="C:nucleus"/>
    <property type="evidence" value="ECO:0007669"/>
    <property type="project" value="TreeGrafter"/>
</dbReference>
<dbReference type="SUPFAM" id="SSF54001">
    <property type="entry name" value="Cysteine proteinases"/>
    <property type="match status" value="1"/>
</dbReference>
<dbReference type="PANTHER" id="PTHR12606:SF141">
    <property type="entry name" value="GH15225P-RELATED"/>
    <property type="match status" value="1"/>
</dbReference>
<dbReference type="Proteomes" id="UP001160148">
    <property type="component" value="Unassembled WGS sequence"/>
</dbReference>
<dbReference type="FunFam" id="3.40.395.10:FF:000001">
    <property type="entry name" value="Sentrin-specific protease 1"/>
    <property type="match status" value="1"/>
</dbReference>
<dbReference type="GO" id="GO:0016929">
    <property type="term" value="F:deSUMOylase activity"/>
    <property type="evidence" value="ECO:0007669"/>
    <property type="project" value="TreeGrafter"/>
</dbReference>
<name>A0AAV0XKS0_9HEMI</name>
<protein>
    <recommendedName>
        <fullName evidence="5">Ubiquitin-like protease family profile domain-containing protein</fullName>
    </recommendedName>
</protein>
<dbReference type="InterPro" id="IPR003653">
    <property type="entry name" value="Peptidase_C48_C"/>
</dbReference>
<reference evidence="6 7" key="1">
    <citation type="submission" date="2023-01" db="EMBL/GenBank/DDBJ databases">
        <authorList>
            <person name="Whitehead M."/>
        </authorList>
    </citation>
    <scope>NUCLEOTIDE SEQUENCE [LARGE SCALE GENOMIC DNA]</scope>
</reference>
<dbReference type="Gene3D" id="3.40.395.10">
    <property type="entry name" value="Adenoviral Proteinase, Chain A"/>
    <property type="match status" value="1"/>
</dbReference>
<evidence type="ECO:0000256" key="2">
    <source>
        <dbReference type="ARBA" id="ARBA00022670"/>
    </source>
</evidence>
<dbReference type="PROSITE" id="PS50600">
    <property type="entry name" value="ULP_PROTEASE"/>
    <property type="match status" value="1"/>
</dbReference>
<gene>
    <name evidence="6" type="ORF">MEUPH1_LOCUS22407</name>
</gene>
<dbReference type="GO" id="GO:0080090">
    <property type="term" value="P:regulation of primary metabolic process"/>
    <property type="evidence" value="ECO:0007669"/>
    <property type="project" value="UniProtKB-ARBA"/>
</dbReference>
<keyword evidence="2" id="KW-0645">Protease</keyword>
<dbReference type="GO" id="GO:0016926">
    <property type="term" value="P:protein desumoylation"/>
    <property type="evidence" value="ECO:0007669"/>
    <property type="project" value="TreeGrafter"/>
</dbReference>
<comment type="caution">
    <text evidence="6">The sequence shown here is derived from an EMBL/GenBank/DDBJ whole genome shotgun (WGS) entry which is preliminary data.</text>
</comment>
<sequence>MARHTAYYLEPIENDDYEPEEVDNSHLFYNDEVINEYMDLITQRSPDTVYGFNTFFYLALSDKGYSHVRRWTKKVDIFSMKKLFIPIHIEDHWCLVYVSFPQKSIKYYDSMGGRNFKCLKLILKYLMLEHDDKKGEDFHPSGWLLMNVKNCPQQLNTWDCGVFVCVYAEYLSRGAPLNFSQQHMEKFRRQIALEIKKKKLKKSAPET</sequence>
<comment type="similarity">
    <text evidence="1">Belongs to the peptidase C48 family.</text>
</comment>
<keyword evidence="3" id="KW-0378">Hydrolase</keyword>
<evidence type="ECO:0000313" key="6">
    <source>
        <dbReference type="EMBL" id="CAI6368001.1"/>
    </source>
</evidence>
<feature type="domain" description="Ubiquitin-like protease family profile" evidence="5">
    <location>
        <begin position="10"/>
        <end position="171"/>
    </location>
</feature>
<evidence type="ECO:0000313" key="7">
    <source>
        <dbReference type="Proteomes" id="UP001160148"/>
    </source>
</evidence>
<evidence type="ECO:0000256" key="3">
    <source>
        <dbReference type="ARBA" id="ARBA00022801"/>
    </source>
</evidence>
<keyword evidence="4" id="KW-0788">Thiol protease</keyword>
<dbReference type="GO" id="GO:0006508">
    <property type="term" value="P:proteolysis"/>
    <property type="evidence" value="ECO:0007669"/>
    <property type="project" value="UniProtKB-KW"/>
</dbReference>
<dbReference type="AlphaFoldDB" id="A0AAV0XKS0"/>
<evidence type="ECO:0000259" key="5">
    <source>
        <dbReference type="PROSITE" id="PS50600"/>
    </source>
</evidence>
<proteinExistence type="inferred from homology"/>
<dbReference type="InterPro" id="IPR038765">
    <property type="entry name" value="Papain-like_cys_pep_sf"/>
</dbReference>
<organism evidence="6 7">
    <name type="scientific">Macrosiphum euphorbiae</name>
    <name type="common">potato aphid</name>
    <dbReference type="NCBI Taxonomy" id="13131"/>
    <lineage>
        <taxon>Eukaryota</taxon>
        <taxon>Metazoa</taxon>
        <taxon>Ecdysozoa</taxon>
        <taxon>Arthropoda</taxon>
        <taxon>Hexapoda</taxon>
        <taxon>Insecta</taxon>
        <taxon>Pterygota</taxon>
        <taxon>Neoptera</taxon>
        <taxon>Paraneoptera</taxon>
        <taxon>Hemiptera</taxon>
        <taxon>Sternorrhyncha</taxon>
        <taxon>Aphidomorpha</taxon>
        <taxon>Aphidoidea</taxon>
        <taxon>Aphididae</taxon>
        <taxon>Macrosiphini</taxon>
        <taxon>Macrosiphum</taxon>
    </lineage>
</organism>
<dbReference type="PANTHER" id="PTHR12606">
    <property type="entry name" value="SENTRIN/SUMO-SPECIFIC PROTEASE"/>
    <property type="match status" value="1"/>
</dbReference>
<keyword evidence="7" id="KW-1185">Reference proteome</keyword>
<accession>A0AAV0XKS0</accession>
<dbReference type="EMBL" id="CARXXK010000005">
    <property type="protein sequence ID" value="CAI6368001.1"/>
    <property type="molecule type" value="Genomic_DNA"/>
</dbReference>